<dbReference type="InterPro" id="IPR047001">
    <property type="entry name" value="MnmG_C_subdom"/>
</dbReference>
<evidence type="ECO:0000256" key="9">
    <source>
        <dbReference type="ARBA" id="ARBA00025948"/>
    </source>
</evidence>
<dbReference type="NCBIfam" id="TIGR00136">
    <property type="entry name" value="mnmG_gidA"/>
    <property type="match status" value="1"/>
</dbReference>
<dbReference type="InterPro" id="IPR044920">
    <property type="entry name" value="MnmG_C_subdom_sf"/>
</dbReference>
<evidence type="ECO:0000256" key="11">
    <source>
        <dbReference type="HAMAP-Rule" id="MF_00129"/>
    </source>
</evidence>
<reference evidence="14" key="2">
    <citation type="submission" date="2012-03" db="EMBL/GenBank/DDBJ databases">
        <title>Complete genome sequence of Flavobacterium indicum GPTSA100-9T, isolated from warm spring water.</title>
        <authorList>
            <person name="Barbier P."/>
            <person name="Houel A."/>
            <person name="Loux V."/>
            <person name="Poulain J."/>
            <person name="Bernardet J.-F."/>
            <person name="Touchon M."/>
            <person name="Duchaud E."/>
        </authorList>
    </citation>
    <scope>NUCLEOTIDE SEQUENCE [LARGE SCALE GENOMIC DNA]</scope>
    <source>
        <strain evidence="14">DSM 17447 / CIP 109464 / GPTSA100-9</strain>
    </source>
</reference>
<feature type="binding site" evidence="11">
    <location>
        <begin position="294"/>
        <end position="308"/>
    </location>
    <ligand>
        <name>NAD(+)</name>
        <dbReference type="ChEBI" id="CHEBI:57540"/>
    </ligand>
</feature>
<keyword evidence="6 11" id="KW-0819">tRNA processing</keyword>
<dbReference type="GO" id="GO:0030488">
    <property type="term" value="P:tRNA methylation"/>
    <property type="evidence" value="ECO:0007669"/>
    <property type="project" value="TreeGrafter"/>
</dbReference>
<comment type="subcellular location">
    <subcellularLocation>
        <location evidence="11">Cytoplasm</location>
    </subcellularLocation>
</comment>
<dbReference type="FunFam" id="3.50.50.60:FF:000002">
    <property type="entry name" value="tRNA uridine 5-carboxymethylaminomethyl modification enzyme MnmG"/>
    <property type="match status" value="1"/>
</dbReference>
<dbReference type="GO" id="GO:0005829">
    <property type="term" value="C:cytosol"/>
    <property type="evidence" value="ECO:0007669"/>
    <property type="project" value="TreeGrafter"/>
</dbReference>
<dbReference type="Pfam" id="PF01134">
    <property type="entry name" value="GIDA"/>
    <property type="match status" value="1"/>
</dbReference>
<dbReference type="Gene3D" id="3.50.50.60">
    <property type="entry name" value="FAD/NAD(P)-binding domain"/>
    <property type="match status" value="2"/>
</dbReference>
<organism evidence="13 14">
    <name type="scientific">Flavobacterium indicum (strain DSM 17447 / CIP 109464 / GPTSA100-9)</name>
    <dbReference type="NCBI Taxonomy" id="1094466"/>
    <lineage>
        <taxon>Bacteria</taxon>
        <taxon>Pseudomonadati</taxon>
        <taxon>Bacteroidota</taxon>
        <taxon>Flavobacteriia</taxon>
        <taxon>Flavobacteriales</taxon>
        <taxon>Flavobacteriaceae</taxon>
        <taxon>Flavobacterium</taxon>
    </lineage>
</organism>
<dbReference type="EMBL" id="HE774682">
    <property type="protein sequence ID" value="CCG52027.1"/>
    <property type="molecule type" value="Genomic_DNA"/>
</dbReference>
<dbReference type="Pfam" id="PF13932">
    <property type="entry name" value="SAM_GIDA_C"/>
    <property type="match status" value="1"/>
</dbReference>
<keyword evidence="5 11" id="KW-0285">Flavoprotein</keyword>
<dbReference type="InterPro" id="IPR004416">
    <property type="entry name" value="MnmG"/>
</dbReference>
<dbReference type="InterPro" id="IPR002218">
    <property type="entry name" value="MnmG-rel"/>
</dbReference>
<evidence type="ECO:0000256" key="4">
    <source>
        <dbReference type="ARBA" id="ARBA00020461"/>
    </source>
</evidence>
<dbReference type="HOGENOM" id="CLU_007831_2_2_10"/>
<dbReference type="InterPro" id="IPR020595">
    <property type="entry name" value="MnmG-rel_CS"/>
</dbReference>
<keyword evidence="8 11" id="KW-0520">NAD</keyword>
<dbReference type="Gene3D" id="1.10.10.1800">
    <property type="entry name" value="tRNA uridine 5-carboxymethylaminomethyl modification enzyme MnmG/GidA"/>
    <property type="match status" value="1"/>
</dbReference>
<evidence type="ECO:0000256" key="8">
    <source>
        <dbReference type="ARBA" id="ARBA00023027"/>
    </source>
</evidence>
<evidence type="ECO:0000256" key="7">
    <source>
        <dbReference type="ARBA" id="ARBA00022827"/>
    </source>
</evidence>
<dbReference type="PATRIC" id="fig|1094466.5.peg.11"/>
<dbReference type="eggNOG" id="COG0445">
    <property type="taxonomic scope" value="Bacteria"/>
</dbReference>
<dbReference type="AlphaFoldDB" id="H8XNB0"/>
<dbReference type="InterPro" id="IPR036188">
    <property type="entry name" value="FAD/NAD-bd_sf"/>
</dbReference>
<dbReference type="KEGG" id="fin:KQS_00060"/>
<evidence type="ECO:0000256" key="6">
    <source>
        <dbReference type="ARBA" id="ARBA00022694"/>
    </source>
</evidence>
<dbReference type="Proteomes" id="UP000007599">
    <property type="component" value="Chromosome I"/>
</dbReference>
<comment type="cofactor">
    <cofactor evidence="1 11">
        <name>FAD</name>
        <dbReference type="ChEBI" id="CHEBI:57692"/>
    </cofactor>
</comment>
<dbReference type="HAMAP" id="MF_00129">
    <property type="entry name" value="MnmG_GidA"/>
    <property type="match status" value="1"/>
</dbReference>
<dbReference type="SMART" id="SM01228">
    <property type="entry name" value="GIDA_assoc_3"/>
    <property type="match status" value="1"/>
</dbReference>
<accession>H8XNB0</accession>
<protein>
    <recommendedName>
        <fullName evidence="4 11">tRNA uridine 5-carboxymethylaminomethyl modification enzyme MnmG</fullName>
    </recommendedName>
    <alternativeName>
        <fullName evidence="10 11">Glucose-inhibited division protein A</fullName>
    </alternativeName>
</protein>
<dbReference type="PANTHER" id="PTHR11806">
    <property type="entry name" value="GLUCOSE INHIBITED DIVISION PROTEIN A"/>
    <property type="match status" value="1"/>
</dbReference>
<keyword evidence="7 11" id="KW-0274">FAD</keyword>
<dbReference type="InterPro" id="IPR049312">
    <property type="entry name" value="GIDA_C_N"/>
</dbReference>
<keyword evidence="14" id="KW-1185">Reference proteome</keyword>
<gene>
    <name evidence="11" type="primary">mnmG</name>
    <name evidence="11 13" type="synonym">gidA</name>
    <name evidence="13" type="ordered locus">KQS_00060</name>
</gene>
<feature type="domain" description="tRNA uridine 5-carboxymethylaminomethyl modification enzyme C-terminal subdomain" evidence="12">
    <location>
        <begin position="570"/>
        <end position="641"/>
    </location>
</feature>
<feature type="binding site" evidence="11">
    <location>
        <begin position="34"/>
        <end position="39"/>
    </location>
    <ligand>
        <name>FAD</name>
        <dbReference type="ChEBI" id="CHEBI:57692"/>
    </ligand>
</feature>
<dbReference type="PANTHER" id="PTHR11806:SF0">
    <property type="entry name" value="PROTEIN MTO1 HOMOLOG, MITOCHONDRIAL"/>
    <property type="match status" value="1"/>
</dbReference>
<comment type="function">
    <text evidence="2 11">NAD-binding protein involved in the addition of a carboxymethylaminomethyl (cmnm) group at the wobble position (U34) of certain tRNAs, forming tRNA-cmnm(5)s(2)U34.</text>
</comment>
<dbReference type="FunFam" id="1.10.150.570:FF:000001">
    <property type="entry name" value="tRNA uridine 5-carboxymethylaminomethyl modification enzyme MnmG"/>
    <property type="match status" value="1"/>
</dbReference>
<dbReference type="PROSITE" id="PS01281">
    <property type="entry name" value="GIDA_2"/>
    <property type="match status" value="1"/>
</dbReference>
<dbReference type="STRING" id="1094466.KQS_00060"/>
<dbReference type="SUPFAM" id="SSF51905">
    <property type="entry name" value="FAD/NAD(P)-binding domain"/>
    <property type="match status" value="1"/>
</dbReference>
<reference evidence="13 14" key="1">
    <citation type="journal article" date="2012" name="J. Bacteriol.">
        <title>Complete Genome Sequence of Flavobacterium indicum GPSTA100-9T, Isolated from Warm Spring Water.</title>
        <authorList>
            <person name="Barbier P."/>
            <person name="Houel A."/>
            <person name="Loux V."/>
            <person name="Poulain J."/>
            <person name="Bernardet J.F."/>
            <person name="Touchon M."/>
            <person name="Duchaud E."/>
        </authorList>
    </citation>
    <scope>NUCLEOTIDE SEQUENCE [LARGE SCALE GENOMIC DNA]</scope>
    <source>
        <strain evidence="14">DSM 17447 / CIP 109464 / GPTSA100-9</strain>
    </source>
</reference>
<feature type="binding site" evidence="11">
    <location>
        <position position="391"/>
    </location>
    <ligand>
        <name>FAD</name>
        <dbReference type="ChEBI" id="CHEBI:57692"/>
    </ligand>
</feature>
<evidence type="ECO:0000256" key="10">
    <source>
        <dbReference type="ARBA" id="ARBA00031800"/>
    </source>
</evidence>
<evidence type="ECO:0000256" key="2">
    <source>
        <dbReference type="ARBA" id="ARBA00003717"/>
    </source>
</evidence>
<proteinExistence type="inferred from homology"/>
<evidence type="ECO:0000256" key="3">
    <source>
        <dbReference type="ARBA" id="ARBA00007653"/>
    </source>
</evidence>
<dbReference type="GO" id="GO:0050660">
    <property type="term" value="F:flavin adenine dinucleotide binding"/>
    <property type="evidence" value="ECO:0007669"/>
    <property type="project" value="UniProtKB-UniRule"/>
</dbReference>
<feature type="binding site" evidence="11">
    <location>
        <position position="146"/>
    </location>
    <ligand>
        <name>FAD</name>
        <dbReference type="ChEBI" id="CHEBI:57692"/>
    </ligand>
</feature>
<dbReference type="Pfam" id="PF21680">
    <property type="entry name" value="GIDA_C_1st"/>
    <property type="match status" value="1"/>
</dbReference>
<evidence type="ECO:0000256" key="5">
    <source>
        <dbReference type="ARBA" id="ARBA00022630"/>
    </source>
</evidence>
<comment type="similarity">
    <text evidence="3 11">Belongs to the MnmG family.</text>
</comment>
<dbReference type="InterPro" id="IPR026904">
    <property type="entry name" value="MnmG_C"/>
</dbReference>
<feature type="binding site" evidence="11">
    <location>
        <position position="201"/>
    </location>
    <ligand>
        <name>FAD</name>
        <dbReference type="ChEBI" id="CHEBI:57692"/>
    </ligand>
</feature>
<evidence type="ECO:0000313" key="14">
    <source>
        <dbReference type="Proteomes" id="UP000007599"/>
    </source>
</evidence>
<dbReference type="InterPro" id="IPR040131">
    <property type="entry name" value="MnmG_N"/>
</dbReference>
<dbReference type="PROSITE" id="PS01280">
    <property type="entry name" value="GIDA_1"/>
    <property type="match status" value="1"/>
</dbReference>
<evidence type="ECO:0000259" key="12">
    <source>
        <dbReference type="SMART" id="SM01228"/>
    </source>
</evidence>
<evidence type="ECO:0000313" key="13">
    <source>
        <dbReference type="EMBL" id="CCG52027.1"/>
    </source>
</evidence>
<keyword evidence="11" id="KW-0963">Cytoplasm</keyword>
<dbReference type="Gene3D" id="1.10.150.570">
    <property type="entry name" value="GidA associated domain, C-terminal subdomain"/>
    <property type="match status" value="1"/>
</dbReference>
<sequence>MFHVEHKRNFILILNVSRGTMSLFQNTYDVIVVGGGHAGCEAAAAAANMGCSTLLVTMNLQNIAQMSCNPAMGGIAKGQIVREIDALGGYSGIVSDKTAIQFKMLNLSKGPAMWSPRCQSDRMRFAEEWRLMLEGTPNLDFYQEMVSGIITEGNRIVGVRTSLGVEIKAKTVVLTNGTFLNGLIHIGEKQFGGGRAGESASFGITEDLQALGFESGRMKTGTPPRVDGRSLDFSKMTEQPGDVNPSKFSYSDVTQPLKHQRSCYMSYTSEVVHDLLREGFDRSPMFNGRIKSIGPRYCPSIEDKINRFADKDRHQLFVEPEGWNTVEFYINGFSTSLPEDVQFRALRSVPGFENVKFFRPGYAIEYDYFPPTQLKHTLETKLIDGLFFAGQINGTTGYEEAASQGLMAGINAALKVKEQDPFILKRDEAYIGVLIDDLITKGTEEPYRMFTSRAEYRTLLRQDNADLRLTPKGFAIGLAKEDRLRRMEYKRDASDAFLTFFKETSLKPDEANPVLVEKGSSPMSQPDKMYKVFSRPQLDLEDFIKFEKVANYIQEHNLDSEIIEQAEIQVKYAGYIEKEKNHADKVNRLEDVMIPSNFDFDKIKSISIEARQKLNKIRPTTIAQASRISGVSPSDISVLLIYMGR</sequence>
<dbReference type="GO" id="GO:0002098">
    <property type="term" value="P:tRNA wobble uridine modification"/>
    <property type="evidence" value="ECO:0007669"/>
    <property type="project" value="InterPro"/>
</dbReference>
<comment type="subunit">
    <text evidence="9 11">Homodimer. Heterotetramer of two MnmE and two MnmG subunits.</text>
</comment>
<evidence type="ECO:0000256" key="1">
    <source>
        <dbReference type="ARBA" id="ARBA00001974"/>
    </source>
</evidence>
<name>H8XNB0_FLAIG</name>